<keyword evidence="2" id="KW-1185">Reference proteome</keyword>
<organism evidence="1 2">
    <name type="scientific">Aspergillus melleus</name>
    <dbReference type="NCBI Taxonomy" id="138277"/>
    <lineage>
        <taxon>Eukaryota</taxon>
        <taxon>Fungi</taxon>
        <taxon>Dikarya</taxon>
        <taxon>Ascomycota</taxon>
        <taxon>Pezizomycotina</taxon>
        <taxon>Eurotiomycetes</taxon>
        <taxon>Eurotiomycetidae</taxon>
        <taxon>Eurotiales</taxon>
        <taxon>Aspergillaceae</taxon>
        <taxon>Aspergillus</taxon>
        <taxon>Aspergillus subgen. Circumdati</taxon>
    </lineage>
</organism>
<accession>A0ACC3AUQ9</accession>
<comment type="caution">
    <text evidence="1">The sequence shown here is derived from an EMBL/GenBank/DDBJ whole genome shotgun (WGS) entry which is preliminary data.</text>
</comment>
<reference evidence="1 2" key="1">
    <citation type="journal article" date="2023" name="ACS Omega">
        <title>Identification of the Neoaspergillic Acid Biosynthesis Gene Cluster by Establishing an In Vitro CRISPR-Ribonucleoprotein Genetic System in Aspergillus melleus.</title>
        <authorList>
            <person name="Yuan B."/>
            <person name="Grau M.F."/>
            <person name="Murata R.M."/>
            <person name="Torok T."/>
            <person name="Venkateswaran K."/>
            <person name="Stajich J.E."/>
            <person name="Wang C.C.C."/>
        </authorList>
    </citation>
    <scope>NUCLEOTIDE SEQUENCE [LARGE SCALE GENOMIC DNA]</scope>
    <source>
        <strain evidence="1 2">IMV 1140</strain>
    </source>
</reference>
<gene>
    <name evidence="1" type="primary">GPI10</name>
    <name evidence="1" type="ORF">N8T08_008948</name>
</gene>
<protein>
    <submittedName>
        <fullName evidence="1">Glycosylphosphatidylinositol anchor biosynthesis</fullName>
    </submittedName>
</protein>
<proteinExistence type="predicted"/>
<sequence>MTKSGNRGVRRNSYSAWSVFVALVSLRLLNALSLRTFFQPDEFFQSLEPAWQVALGGDQGAWITWEWKHHLRSSIHPFLFAAVYFVANFLAQTLRLSAATRADLLIVAPKVTQAFFAAVGDFYTWKLARLAYGRGSHEAWAALALTVVSPWQWFCSTRTLSNCLETTITAVALYFWPWEWFGNAGSATGGKRSTRAVSRAAAEQETNDAVPLKRMRQCLSLAALACILRPTNGLIWVSLASVAWLRGSWAQRKTLVREVLICGSAILAISTLSDRLFYGTWTFPPLKFLYFNIAQSLAVFYGKNDWHYYISQGYPLLLTTALPFAIPGLYRTLTQRSVFFDNAQASMQAQLGLICLVMPFALSLISHKEVRFIYPLLPSLHVLTAPSLVAFFLPAVSQSSRSYMPRRLILLFLLLANLVVALYTTVYHASGTLSILSYLRSQHLSHTPVLTTPNAHPGAGPTVGFLMPCHSTPWRSHLVDPDLRAWALSCDPPVGLNATQKETYLDEADQFYADPAQFLRSNMLGGTRHVPRQPSYTNPHYYPATSLTTNEFQSNSPHPWPDYLVFFAALEPTLNSILWSSTYRECHRTFNTAWHDDSRRKGDIVAWCLDPNEQAAWSGVKRDRDREAKERHFDHIIENIKRQATGQAARPASIWQRWIQPAPKPWSLAWPKSWSLSKFSWPAPSSSWSLERSWNWPWERRRRSVLGIQLPAWLDDRIPDLSGLWKKKKYSRIEDREYWT</sequence>
<evidence type="ECO:0000313" key="2">
    <source>
        <dbReference type="Proteomes" id="UP001177260"/>
    </source>
</evidence>
<evidence type="ECO:0000313" key="1">
    <source>
        <dbReference type="EMBL" id="KAK1141535.1"/>
    </source>
</evidence>
<name>A0ACC3AUQ9_9EURO</name>
<dbReference type="Proteomes" id="UP001177260">
    <property type="component" value="Unassembled WGS sequence"/>
</dbReference>
<dbReference type="EMBL" id="JAOPJF010000062">
    <property type="protein sequence ID" value="KAK1141535.1"/>
    <property type="molecule type" value="Genomic_DNA"/>
</dbReference>